<evidence type="ECO:0000256" key="2">
    <source>
        <dbReference type="ARBA" id="ARBA00022801"/>
    </source>
</evidence>
<organism evidence="6 7">
    <name type="scientific">Lunasporangiospora selenospora</name>
    <dbReference type="NCBI Taxonomy" id="979761"/>
    <lineage>
        <taxon>Eukaryota</taxon>
        <taxon>Fungi</taxon>
        <taxon>Fungi incertae sedis</taxon>
        <taxon>Mucoromycota</taxon>
        <taxon>Mortierellomycotina</taxon>
        <taxon>Mortierellomycetes</taxon>
        <taxon>Mortierellales</taxon>
        <taxon>Mortierellaceae</taxon>
        <taxon>Lunasporangiospora</taxon>
    </lineage>
</organism>
<dbReference type="EMBL" id="JAABOA010004987">
    <property type="protein sequence ID" value="KAF9577319.1"/>
    <property type="molecule type" value="Genomic_DNA"/>
</dbReference>
<dbReference type="OrthoDB" id="565731at2759"/>
<dbReference type="GO" id="GO:0006285">
    <property type="term" value="P:base-excision repair, AP site formation"/>
    <property type="evidence" value="ECO:0007669"/>
    <property type="project" value="InterPro"/>
</dbReference>
<accession>A0A9P6FL95</accession>
<name>A0A9P6FL95_9FUNG</name>
<dbReference type="Pfam" id="PF03167">
    <property type="entry name" value="UDG"/>
    <property type="match status" value="1"/>
</dbReference>
<gene>
    <name evidence="6" type="ORF">BGW38_007529</name>
</gene>
<dbReference type="GO" id="GO:0004844">
    <property type="term" value="F:uracil DNA N-glycosylase activity"/>
    <property type="evidence" value="ECO:0007669"/>
    <property type="project" value="TreeGrafter"/>
</dbReference>
<feature type="domain" description="Uracil-DNA glycosylase-like" evidence="5">
    <location>
        <begin position="25"/>
        <end position="148"/>
    </location>
</feature>
<protein>
    <recommendedName>
        <fullName evidence="5">Uracil-DNA glycosylase-like domain-containing protein</fullName>
    </recommendedName>
</protein>
<dbReference type="GO" id="GO:0008263">
    <property type="term" value="F:pyrimidine-specific mismatch base pair DNA N-glycosylase activity"/>
    <property type="evidence" value="ECO:0007669"/>
    <property type="project" value="TreeGrafter"/>
</dbReference>
<dbReference type="CDD" id="cd10028">
    <property type="entry name" value="UDG-F2_TDG_MUG"/>
    <property type="match status" value="1"/>
</dbReference>
<comment type="caution">
    <text evidence="6">The sequence shown here is derived from an EMBL/GenBank/DDBJ whole genome shotgun (WGS) entry which is preliminary data.</text>
</comment>
<dbReference type="AlphaFoldDB" id="A0A9P6FL95"/>
<dbReference type="InterPro" id="IPR036895">
    <property type="entry name" value="Uracil-DNA_glycosylase-like_sf"/>
</dbReference>
<feature type="compositionally biased region" description="Basic and acidic residues" evidence="4">
    <location>
        <begin position="280"/>
        <end position="292"/>
    </location>
</feature>
<keyword evidence="7" id="KW-1185">Reference proteome</keyword>
<evidence type="ECO:0000256" key="1">
    <source>
        <dbReference type="ARBA" id="ARBA00022763"/>
    </source>
</evidence>
<keyword evidence="2" id="KW-0378">Hydrolase</keyword>
<evidence type="ECO:0000256" key="4">
    <source>
        <dbReference type="SAM" id="MobiDB-lite"/>
    </source>
</evidence>
<evidence type="ECO:0000313" key="6">
    <source>
        <dbReference type="EMBL" id="KAF9577319.1"/>
    </source>
</evidence>
<dbReference type="PANTHER" id="PTHR12159:SF9">
    <property type="entry name" value="G_T MISMATCH-SPECIFIC THYMINE DNA GLYCOSYLASE"/>
    <property type="match status" value="1"/>
</dbReference>
<feature type="non-terminal residue" evidence="6">
    <location>
        <position position="1"/>
    </location>
</feature>
<dbReference type="PANTHER" id="PTHR12159">
    <property type="entry name" value="G/T AND G/U MISMATCH-SPECIFIC DNA GLYCOSYLASE"/>
    <property type="match status" value="1"/>
</dbReference>
<evidence type="ECO:0000256" key="3">
    <source>
        <dbReference type="ARBA" id="ARBA00023204"/>
    </source>
</evidence>
<proteinExistence type="predicted"/>
<evidence type="ECO:0000259" key="5">
    <source>
        <dbReference type="Pfam" id="PF03167"/>
    </source>
</evidence>
<sequence length="371" mass="41833">RVKTQGRNPGYAPPSVYAHLPLLPDIIDYDLDVLFVGINPGVQSSSRSHHFANPTNHFWPCLSDSGLLPPGVRLGPNDDHLLPSIANMGLTNLVDRPSRMGNELSEAECRASVPTLMAKIKKYRPRFVCFVSKQAWEMFTGIGLGLQTGWVGWDDEEEDEILQSDNEMNIPKKEEEGEDEVLKKEEDTDVLMKTENNQDDDDEEEETKPKKEEDDSEPRKRTFRTVQDEIESTGYRISPYLEDGPAIKKLKGDLAREGTPSPLIKREPSLSDGLLRIKKEEEEDKKEQKAKTDIPAVVRHHRNGAKTTTKTTEAAAAAAATTSKRGYVRGSRMFVMPSTSGRVTQYKREDKLAYLQQLSELVRKDRKLRGL</sequence>
<keyword evidence="3" id="KW-0234">DNA repair</keyword>
<dbReference type="Gene3D" id="3.40.470.10">
    <property type="entry name" value="Uracil-DNA glycosylase-like domain"/>
    <property type="match status" value="2"/>
</dbReference>
<keyword evidence="1" id="KW-0227">DNA damage</keyword>
<reference evidence="6" key="1">
    <citation type="journal article" date="2020" name="Fungal Divers.">
        <title>Resolving the Mortierellaceae phylogeny through synthesis of multi-gene phylogenetics and phylogenomics.</title>
        <authorList>
            <person name="Vandepol N."/>
            <person name="Liber J."/>
            <person name="Desiro A."/>
            <person name="Na H."/>
            <person name="Kennedy M."/>
            <person name="Barry K."/>
            <person name="Grigoriev I.V."/>
            <person name="Miller A.N."/>
            <person name="O'Donnell K."/>
            <person name="Stajich J.E."/>
            <person name="Bonito G."/>
        </authorList>
    </citation>
    <scope>NUCLEOTIDE SEQUENCE</scope>
    <source>
        <strain evidence="6">KOD1015</strain>
    </source>
</reference>
<dbReference type="InterPro" id="IPR015637">
    <property type="entry name" value="MUG/TDG"/>
</dbReference>
<dbReference type="SUPFAM" id="SSF52141">
    <property type="entry name" value="Uracil-DNA glycosylase-like"/>
    <property type="match status" value="1"/>
</dbReference>
<dbReference type="InterPro" id="IPR005122">
    <property type="entry name" value="Uracil-DNA_glycosylase-like"/>
</dbReference>
<dbReference type="Proteomes" id="UP000780801">
    <property type="component" value="Unassembled WGS sequence"/>
</dbReference>
<feature type="compositionally biased region" description="Acidic residues" evidence="4">
    <location>
        <begin position="197"/>
        <end position="206"/>
    </location>
</feature>
<feature type="region of interest" description="Disordered" evidence="4">
    <location>
        <begin position="280"/>
        <end position="313"/>
    </location>
</feature>
<feature type="region of interest" description="Disordered" evidence="4">
    <location>
        <begin position="162"/>
        <end position="226"/>
    </location>
</feature>
<evidence type="ECO:0000313" key="7">
    <source>
        <dbReference type="Proteomes" id="UP000780801"/>
    </source>
</evidence>
<feature type="compositionally biased region" description="Basic and acidic residues" evidence="4">
    <location>
        <begin position="207"/>
        <end position="220"/>
    </location>
</feature>
<feature type="compositionally biased region" description="Basic and acidic residues" evidence="4">
    <location>
        <begin position="170"/>
        <end position="192"/>
    </location>
</feature>